<dbReference type="RefSeq" id="WP_072968257.1">
    <property type="nucleotide sequence ID" value="NZ_FRAJ01000019.1"/>
</dbReference>
<gene>
    <name evidence="1" type="ORF">SAMN02745883_02072</name>
</gene>
<dbReference type="STRING" id="1121266.SAMN02745883_02072"/>
<dbReference type="Gene3D" id="3.10.520.10">
    <property type="entry name" value="ApbE-like domains"/>
    <property type="match status" value="1"/>
</dbReference>
<dbReference type="InterPro" id="IPR007183">
    <property type="entry name" value="UPF0280"/>
</dbReference>
<dbReference type="AlphaFoldDB" id="A0A1M6SKN5"/>
<accession>A0A1M6SKN5</accession>
<dbReference type="PIRSF" id="PIRSF006421">
    <property type="entry name" value="UCP006421"/>
    <property type="match status" value="1"/>
</dbReference>
<sequence>MYQYRFYRDYIKAADLINFTVVDRESDLNISSKINLIEEARIYLKKYRDVIINYVKNNKNFYTSLVPIEISKSAHKIIKHMARASTAANVGPMAAVAGAISQYVGLDLLKNTDEIIIENGGDIFIKTNKRRKILIFAGKSPFSEKIALSVEPEETPLGICTSAGTIGHSLSFGKADAVVVLSKDTLLADASATAIGNIIKGPDDISKGIEFGKSIKGIEGILIIIGDKMGAWGNMNIVKP</sequence>
<keyword evidence="2" id="KW-1185">Reference proteome</keyword>
<name>A0A1M6SKN5_9FIRM</name>
<organism evidence="1 2">
    <name type="scientific">Caminicella sporogenes DSM 14501</name>
    <dbReference type="NCBI Taxonomy" id="1121266"/>
    <lineage>
        <taxon>Bacteria</taxon>
        <taxon>Bacillati</taxon>
        <taxon>Bacillota</taxon>
        <taxon>Clostridia</taxon>
        <taxon>Peptostreptococcales</taxon>
        <taxon>Caminicellaceae</taxon>
        <taxon>Caminicella</taxon>
    </lineage>
</organism>
<dbReference type="NCBIfam" id="NF003323">
    <property type="entry name" value="PRK04334.1-3"/>
    <property type="match status" value="1"/>
</dbReference>
<dbReference type="Proteomes" id="UP000184082">
    <property type="component" value="Unassembled WGS sequence"/>
</dbReference>
<protein>
    <submittedName>
        <fullName evidence="1">Uncharacterized protein</fullName>
    </submittedName>
</protein>
<proteinExistence type="predicted"/>
<evidence type="ECO:0000313" key="1">
    <source>
        <dbReference type="EMBL" id="SHK45217.1"/>
    </source>
</evidence>
<dbReference type="SUPFAM" id="SSF143631">
    <property type="entry name" value="ApbE-like"/>
    <property type="match status" value="1"/>
</dbReference>
<reference evidence="1 2" key="1">
    <citation type="submission" date="2016-11" db="EMBL/GenBank/DDBJ databases">
        <authorList>
            <person name="Jaros S."/>
            <person name="Januszkiewicz K."/>
            <person name="Wedrychowicz H."/>
        </authorList>
    </citation>
    <scope>NUCLEOTIDE SEQUENCE [LARGE SCALE GENOMIC DNA]</scope>
    <source>
        <strain evidence="1 2">DSM 14501</strain>
    </source>
</reference>
<dbReference type="InterPro" id="IPR003374">
    <property type="entry name" value="ApbE-like_sf"/>
</dbReference>
<evidence type="ECO:0000313" key="2">
    <source>
        <dbReference type="Proteomes" id="UP000184082"/>
    </source>
</evidence>
<dbReference type="EMBL" id="FRAJ01000019">
    <property type="protein sequence ID" value="SHK45217.1"/>
    <property type="molecule type" value="Genomic_DNA"/>
</dbReference>